<comment type="caution">
    <text evidence="2">The sequence shown here is derived from an EMBL/GenBank/DDBJ whole genome shotgun (WGS) entry which is preliminary data.</text>
</comment>
<evidence type="ECO:0000313" key="3">
    <source>
        <dbReference type="Proteomes" id="UP000479710"/>
    </source>
</evidence>
<reference evidence="2 3" key="1">
    <citation type="submission" date="2019-11" db="EMBL/GenBank/DDBJ databases">
        <title>Whole genome sequence of Oryza granulata.</title>
        <authorList>
            <person name="Li W."/>
        </authorList>
    </citation>
    <scope>NUCLEOTIDE SEQUENCE [LARGE SCALE GENOMIC DNA]</scope>
    <source>
        <strain evidence="3">cv. Menghai</strain>
        <tissue evidence="2">Leaf</tissue>
    </source>
</reference>
<accession>A0A6G1CCW8</accession>
<feature type="compositionally biased region" description="Basic and acidic residues" evidence="1">
    <location>
        <begin position="9"/>
        <end position="46"/>
    </location>
</feature>
<evidence type="ECO:0000256" key="1">
    <source>
        <dbReference type="SAM" id="MobiDB-lite"/>
    </source>
</evidence>
<protein>
    <submittedName>
        <fullName evidence="2">Uncharacterized protein</fullName>
    </submittedName>
</protein>
<organism evidence="2 3">
    <name type="scientific">Oryza meyeriana var. granulata</name>
    <dbReference type="NCBI Taxonomy" id="110450"/>
    <lineage>
        <taxon>Eukaryota</taxon>
        <taxon>Viridiplantae</taxon>
        <taxon>Streptophyta</taxon>
        <taxon>Embryophyta</taxon>
        <taxon>Tracheophyta</taxon>
        <taxon>Spermatophyta</taxon>
        <taxon>Magnoliopsida</taxon>
        <taxon>Liliopsida</taxon>
        <taxon>Poales</taxon>
        <taxon>Poaceae</taxon>
        <taxon>BOP clade</taxon>
        <taxon>Oryzoideae</taxon>
        <taxon>Oryzeae</taxon>
        <taxon>Oryzinae</taxon>
        <taxon>Oryza</taxon>
        <taxon>Oryza meyeriana</taxon>
    </lineage>
</organism>
<dbReference type="Proteomes" id="UP000479710">
    <property type="component" value="Unassembled WGS sequence"/>
</dbReference>
<keyword evidence="3" id="KW-1185">Reference proteome</keyword>
<feature type="region of interest" description="Disordered" evidence="1">
    <location>
        <begin position="1"/>
        <end position="66"/>
    </location>
</feature>
<sequence>MAGWAVSGLRRERGVGVDGKGEAYDDEDAEHKRGKDRGAEGGREDRGVEDDEVDAHLLTPKITDQR</sequence>
<dbReference type="AlphaFoldDB" id="A0A6G1CCW8"/>
<gene>
    <name evidence="2" type="ORF">E2562_007179</name>
</gene>
<name>A0A6G1CCW8_9ORYZ</name>
<proteinExistence type="predicted"/>
<dbReference type="EMBL" id="SPHZ02000009">
    <property type="protein sequence ID" value="KAF0898328.1"/>
    <property type="molecule type" value="Genomic_DNA"/>
</dbReference>
<evidence type="ECO:0000313" key="2">
    <source>
        <dbReference type="EMBL" id="KAF0898328.1"/>
    </source>
</evidence>